<evidence type="ECO:0000313" key="2">
    <source>
        <dbReference type="EMBL" id="XBH01568.1"/>
    </source>
</evidence>
<organism evidence="2">
    <name type="scientific">Singulisphaera sp. Ch08</name>
    <dbReference type="NCBI Taxonomy" id="3120278"/>
    <lineage>
        <taxon>Bacteria</taxon>
        <taxon>Pseudomonadati</taxon>
        <taxon>Planctomycetota</taxon>
        <taxon>Planctomycetia</taxon>
        <taxon>Isosphaerales</taxon>
        <taxon>Isosphaeraceae</taxon>
        <taxon>Singulisphaera</taxon>
    </lineage>
</organism>
<dbReference type="EMBL" id="CP155447">
    <property type="protein sequence ID" value="XBH01568.1"/>
    <property type="molecule type" value="Genomic_DNA"/>
</dbReference>
<feature type="transmembrane region" description="Helical" evidence="1">
    <location>
        <begin position="45"/>
        <end position="65"/>
    </location>
</feature>
<dbReference type="RefSeq" id="WP_406694307.1">
    <property type="nucleotide sequence ID" value="NZ_CP155447.1"/>
</dbReference>
<feature type="transmembrane region" description="Helical" evidence="1">
    <location>
        <begin position="117"/>
        <end position="135"/>
    </location>
</feature>
<keyword evidence="1" id="KW-1133">Transmembrane helix</keyword>
<keyword evidence="1" id="KW-0812">Transmembrane</keyword>
<gene>
    <name evidence="2" type="ORF">V5E97_24855</name>
</gene>
<proteinExistence type="predicted"/>
<evidence type="ECO:0008006" key="3">
    <source>
        <dbReference type="Google" id="ProtNLM"/>
    </source>
</evidence>
<dbReference type="AlphaFoldDB" id="A0AAU7C851"/>
<reference evidence="2" key="1">
    <citation type="submission" date="2024-05" db="EMBL/GenBank/DDBJ databases">
        <title>Planctomycetes of the genus Singulisphaera possess chitinolytic capabilities.</title>
        <authorList>
            <person name="Ivanova A."/>
        </authorList>
    </citation>
    <scope>NUCLEOTIDE SEQUENCE</scope>
    <source>
        <strain evidence="2">Ch08T</strain>
    </source>
</reference>
<evidence type="ECO:0000256" key="1">
    <source>
        <dbReference type="SAM" id="Phobius"/>
    </source>
</evidence>
<keyword evidence="1" id="KW-0472">Membrane</keyword>
<sequence length="152" mass="17255">METKKALPGPGHFQWHTGAWFGVQLCLTGWMLVGAVAFVRRAPEVAGIWLVCLAVANAIGSWIWWRRDRVRPYPALQALLLTCLVIGMPALVALYTLRPGLDVTFIRPTGIYLWDQHWIRFLVLIVIMTTSSYFMERSARKEKSRAEGRPSS</sequence>
<accession>A0AAU7C851</accession>
<protein>
    <recommendedName>
        <fullName evidence="3">Transmembrane protein</fullName>
    </recommendedName>
</protein>
<name>A0AAU7C851_9BACT</name>
<feature type="transmembrane region" description="Helical" evidence="1">
    <location>
        <begin position="77"/>
        <end position="97"/>
    </location>
</feature>
<feature type="transmembrane region" description="Helical" evidence="1">
    <location>
        <begin position="20"/>
        <end position="39"/>
    </location>
</feature>